<dbReference type="InterPro" id="IPR016024">
    <property type="entry name" value="ARM-type_fold"/>
</dbReference>
<dbReference type="Gene3D" id="1.25.10.10">
    <property type="entry name" value="Leucine-rich Repeat Variant"/>
    <property type="match status" value="1"/>
</dbReference>
<dbReference type="InterPro" id="IPR011989">
    <property type="entry name" value="ARM-like"/>
</dbReference>
<gene>
    <name evidence="1" type="ORF">PVAND_003922</name>
</gene>
<dbReference type="AlphaFoldDB" id="A0A9J6BVH8"/>
<dbReference type="Proteomes" id="UP001107558">
    <property type="component" value="Chromosome 3"/>
</dbReference>
<evidence type="ECO:0000313" key="1">
    <source>
        <dbReference type="EMBL" id="KAG5673921.1"/>
    </source>
</evidence>
<dbReference type="EMBL" id="JADBJN010000003">
    <property type="protein sequence ID" value="KAG5673921.1"/>
    <property type="molecule type" value="Genomic_DNA"/>
</dbReference>
<sequence>MTTMNLEIFKMIIERGTTDELLNKKADFINMLKHCLQNEEDSEIKLEAIDYIWKFPTTLAINEAKILLDNQFIPIIMKLIYSKNERIVMNAISIIGHVALHFRDHVIELKLLEAILYVLSSTETRDENSCYYISETIYFCSEDPMPVELAIDIARIFVKNINEKHNFQNASIEWLSNWLCLDGLNKITSYGNEYIQALEELELIKTILKFIWSTDSTLRELAFYILMKVGFKKMPLLFQRVLFFASEKLRQFTEYLAIA</sequence>
<proteinExistence type="predicted"/>
<protein>
    <submittedName>
        <fullName evidence="1">Uncharacterized protein</fullName>
    </submittedName>
</protein>
<keyword evidence="2" id="KW-1185">Reference proteome</keyword>
<name>A0A9J6BVH8_POLVA</name>
<organism evidence="1 2">
    <name type="scientific">Polypedilum vanderplanki</name>
    <name type="common">Sleeping chironomid midge</name>
    <dbReference type="NCBI Taxonomy" id="319348"/>
    <lineage>
        <taxon>Eukaryota</taxon>
        <taxon>Metazoa</taxon>
        <taxon>Ecdysozoa</taxon>
        <taxon>Arthropoda</taxon>
        <taxon>Hexapoda</taxon>
        <taxon>Insecta</taxon>
        <taxon>Pterygota</taxon>
        <taxon>Neoptera</taxon>
        <taxon>Endopterygota</taxon>
        <taxon>Diptera</taxon>
        <taxon>Nematocera</taxon>
        <taxon>Chironomoidea</taxon>
        <taxon>Chironomidae</taxon>
        <taxon>Chironominae</taxon>
        <taxon>Polypedilum</taxon>
        <taxon>Polypedilum</taxon>
    </lineage>
</organism>
<comment type="caution">
    <text evidence="1">The sequence shown here is derived from an EMBL/GenBank/DDBJ whole genome shotgun (WGS) entry which is preliminary data.</text>
</comment>
<evidence type="ECO:0000313" key="2">
    <source>
        <dbReference type="Proteomes" id="UP001107558"/>
    </source>
</evidence>
<reference evidence="1" key="1">
    <citation type="submission" date="2021-03" db="EMBL/GenBank/DDBJ databases">
        <title>Chromosome level genome of the anhydrobiotic midge Polypedilum vanderplanki.</title>
        <authorList>
            <person name="Yoshida Y."/>
            <person name="Kikawada T."/>
            <person name="Gusev O."/>
        </authorList>
    </citation>
    <scope>NUCLEOTIDE SEQUENCE</scope>
    <source>
        <strain evidence="1">NIAS01</strain>
        <tissue evidence="1">Whole body or cell culture</tissue>
    </source>
</reference>
<accession>A0A9J6BVH8</accession>
<dbReference type="SUPFAM" id="SSF48371">
    <property type="entry name" value="ARM repeat"/>
    <property type="match status" value="1"/>
</dbReference>